<reference evidence="1 2" key="1">
    <citation type="submission" date="2018-02" db="EMBL/GenBank/DDBJ databases">
        <title>Solimicrobium silvestre gen. nov., sp. nov., isolated from alpine forest soil.</title>
        <authorList>
            <person name="Margesin R."/>
            <person name="Albuquerque L."/>
            <person name="Zhang D.-C."/>
            <person name="Froufe H.J.C."/>
            <person name="Severino R."/>
            <person name="Roxo I."/>
            <person name="Egas C."/>
            <person name="Da Costa M.S."/>
        </authorList>
    </citation>
    <scope>NUCLEOTIDE SEQUENCE [LARGE SCALE GENOMIC DNA]</scope>
    <source>
        <strain evidence="1 2">S20-91</strain>
    </source>
</reference>
<keyword evidence="2" id="KW-1185">Reference proteome</keyword>
<gene>
    <name evidence="1" type="ORF">S2091_0326</name>
</gene>
<protein>
    <submittedName>
        <fullName evidence="1">Uncharacterized protein</fullName>
    </submittedName>
</protein>
<sequence>MENKETIPFHQKSYVCIHVFENVRPVLLVSREHGDWCFLCGDDHPEDASIYRAVGIGHVLSRHPDLAEVMDLLPDEEAERSKVCV</sequence>
<proteinExistence type="predicted"/>
<dbReference type="RefSeq" id="WP_105530023.1">
    <property type="nucleotide sequence ID" value="NZ_PUGF01000001.1"/>
</dbReference>
<organism evidence="1 2">
    <name type="scientific">Solimicrobium silvestre</name>
    <dbReference type="NCBI Taxonomy" id="2099400"/>
    <lineage>
        <taxon>Bacteria</taxon>
        <taxon>Pseudomonadati</taxon>
        <taxon>Pseudomonadota</taxon>
        <taxon>Betaproteobacteria</taxon>
        <taxon>Burkholderiales</taxon>
        <taxon>Oxalobacteraceae</taxon>
        <taxon>Solimicrobium</taxon>
    </lineage>
</organism>
<name>A0A2S9H5B8_9BURK</name>
<accession>A0A2S9H5B8</accession>
<dbReference type="EMBL" id="PUGF01000001">
    <property type="protein sequence ID" value="PRC95131.1"/>
    <property type="molecule type" value="Genomic_DNA"/>
</dbReference>
<dbReference type="AlphaFoldDB" id="A0A2S9H5B8"/>
<dbReference type="Proteomes" id="UP000237839">
    <property type="component" value="Unassembled WGS sequence"/>
</dbReference>
<evidence type="ECO:0000313" key="2">
    <source>
        <dbReference type="Proteomes" id="UP000237839"/>
    </source>
</evidence>
<comment type="caution">
    <text evidence="1">The sequence shown here is derived from an EMBL/GenBank/DDBJ whole genome shotgun (WGS) entry which is preliminary data.</text>
</comment>
<dbReference type="OrthoDB" id="9793188at2"/>
<evidence type="ECO:0000313" key="1">
    <source>
        <dbReference type="EMBL" id="PRC95131.1"/>
    </source>
</evidence>